<gene>
    <name evidence="1" type="ORF">P3T76_016236</name>
</gene>
<dbReference type="AlphaFoldDB" id="A0AAD9LA87"/>
<keyword evidence="2" id="KW-1185">Reference proteome</keyword>
<dbReference type="Proteomes" id="UP001259832">
    <property type="component" value="Unassembled WGS sequence"/>
</dbReference>
<protein>
    <submittedName>
        <fullName evidence="1">Uncharacterized protein</fullName>
    </submittedName>
</protein>
<sequence>MTKENLMDGYTLDFDDGNCGETYDYNGNPGGRVGDGKPCIGSFVVPTGTAPGIYSMVWYWTFWLDNGHHTWINPKREGTLVQLTQRGSKWKSQAAQRQ</sequence>
<accession>A0AAD9LA87</accession>
<name>A0AAD9LA87_9STRA</name>
<proteinExistence type="predicted"/>
<evidence type="ECO:0000313" key="2">
    <source>
        <dbReference type="Proteomes" id="UP001259832"/>
    </source>
</evidence>
<reference evidence="1" key="1">
    <citation type="submission" date="2023-08" db="EMBL/GenBank/DDBJ databases">
        <title>Reference Genome Resource for the Citrus Pathogen Phytophthora citrophthora.</title>
        <authorList>
            <person name="Moller H."/>
            <person name="Coetzee B."/>
            <person name="Rose L.J."/>
            <person name="Van Niekerk J.M."/>
        </authorList>
    </citation>
    <scope>NUCLEOTIDE SEQUENCE</scope>
    <source>
        <strain evidence="1">STE-U-9442</strain>
    </source>
</reference>
<evidence type="ECO:0000313" key="1">
    <source>
        <dbReference type="EMBL" id="KAK1928297.1"/>
    </source>
</evidence>
<comment type="caution">
    <text evidence="1">The sequence shown here is derived from an EMBL/GenBank/DDBJ whole genome shotgun (WGS) entry which is preliminary data.</text>
</comment>
<dbReference type="EMBL" id="JASMQC010000081">
    <property type="protein sequence ID" value="KAK1928297.1"/>
    <property type="molecule type" value="Genomic_DNA"/>
</dbReference>
<organism evidence="1 2">
    <name type="scientific">Phytophthora citrophthora</name>
    <dbReference type="NCBI Taxonomy" id="4793"/>
    <lineage>
        <taxon>Eukaryota</taxon>
        <taxon>Sar</taxon>
        <taxon>Stramenopiles</taxon>
        <taxon>Oomycota</taxon>
        <taxon>Peronosporomycetes</taxon>
        <taxon>Peronosporales</taxon>
        <taxon>Peronosporaceae</taxon>
        <taxon>Phytophthora</taxon>
    </lineage>
</organism>